<accession>M9LHG8</accession>
<protein>
    <submittedName>
        <fullName evidence="2">Predicted ATP-dependent endonuclease</fullName>
    </submittedName>
</protein>
<keyword evidence="2" id="KW-0255">Endonuclease</keyword>
<evidence type="ECO:0000313" key="3">
    <source>
        <dbReference type="Proteomes" id="UP000029453"/>
    </source>
</evidence>
<dbReference type="GO" id="GO:0004519">
    <property type="term" value="F:endonuclease activity"/>
    <property type="evidence" value="ECO:0007669"/>
    <property type="project" value="UniProtKB-KW"/>
</dbReference>
<comment type="caution">
    <text evidence="2">The sequence shown here is derived from an EMBL/GenBank/DDBJ whole genome shotgun (WGS) entry which is preliminary data.</text>
</comment>
<keyword evidence="2" id="KW-0540">Nuclease</keyword>
<evidence type="ECO:0000313" key="2">
    <source>
        <dbReference type="EMBL" id="GAC42240.1"/>
    </source>
</evidence>
<evidence type="ECO:0000259" key="1">
    <source>
        <dbReference type="Pfam" id="PF20469"/>
    </source>
</evidence>
<dbReference type="OrthoDB" id="9801813at2"/>
<dbReference type="Proteomes" id="UP000029453">
    <property type="component" value="Unassembled WGS sequence"/>
</dbReference>
<dbReference type="EMBL" id="BALG01000080">
    <property type="protein sequence ID" value="GAC42240.1"/>
    <property type="molecule type" value="Genomic_DNA"/>
</dbReference>
<keyword evidence="3" id="KW-1185">Reference proteome</keyword>
<dbReference type="InterPro" id="IPR034139">
    <property type="entry name" value="TOPRIM_OLD"/>
</dbReference>
<feature type="domain" description="OLD protein-like TOPRIM" evidence="1">
    <location>
        <begin position="65"/>
        <end position="128"/>
    </location>
</feature>
<dbReference type="AlphaFoldDB" id="M9LHG8"/>
<name>M9LHG8_PAEPP</name>
<reference evidence="2 3" key="1">
    <citation type="submission" date="2012-10" db="EMBL/GenBank/DDBJ databases">
        <title>Draft Genome Sequence of Paenibacillus popilliae ATCC 14706T.</title>
        <authorList>
            <person name="Iiyama K."/>
            <person name="Mori K."/>
            <person name="Mon H."/>
            <person name="Chieda Y."/>
            <person name="Lee J.M."/>
            <person name="Kusakabe T."/>
            <person name="Tashiro K."/>
            <person name="Asano S."/>
            <person name="Yasunaga-Aoki C."/>
            <person name="Shimizu S."/>
        </authorList>
    </citation>
    <scope>NUCLEOTIDE SEQUENCE [LARGE SCALE GENOMIC DNA]</scope>
    <source>
        <strain evidence="2 3">ATCC 14706</strain>
    </source>
</reference>
<dbReference type="RefSeq" id="WP_006285646.1">
    <property type="nucleotide sequence ID" value="NZ_BALG01000080.1"/>
</dbReference>
<gene>
    <name evidence="2" type="ORF">PPOP_1597</name>
</gene>
<keyword evidence="2" id="KW-0378">Hydrolase</keyword>
<organism evidence="2 3">
    <name type="scientific">Paenibacillus popilliae ATCC 14706</name>
    <dbReference type="NCBI Taxonomy" id="1212764"/>
    <lineage>
        <taxon>Bacteria</taxon>
        <taxon>Bacillati</taxon>
        <taxon>Bacillota</taxon>
        <taxon>Bacilli</taxon>
        <taxon>Bacillales</taxon>
        <taxon>Paenibacillaceae</taxon>
        <taxon>Paenibacillus</taxon>
    </lineage>
</organism>
<dbReference type="CDD" id="cd01026">
    <property type="entry name" value="TOPRIM_OLD"/>
    <property type="match status" value="1"/>
</dbReference>
<proteinExistence type="predicted"/>
<dbReference type="Pfam" id="PF20469">
    <property type="entry name" value="OLD-like_TOPRIM"/>
    <property type="match status" value="1"/>
</dbReference>
<sequence length="263" mass="29710">MVTTHSPAFIDLSRNNTTIIRVESGDDGEINGTTLFRPEKAKLNDDDKQRLKLLNVCDPYVAEFFFGGHIVIVEGDTEYTAFKYAILKEPEKFRNVQIIRARGKATIVSLVKILNHFETKYSVLHDSDTPLTRDAKRSNSAWTTNQNILDLVNLHKDKSKVRLVASIPNLEKAFFGEEVRNEKPYNALMMMSKNDANIKKIEELLLSLIDHTKHTPDGCMEWTNIMELKDAVERAAALSEIASTEKEIAVGEEPPSKIGHNRA</sequence>